<dbReference type="Proteomes" id="UP000489600">
    <property type="component" value="Unassembled WGS sequence"/>
</dbReference>
<dbReference type="Pfam" id="PF00112">
    <property type="entry name" value="Peptidase_C1"/>
    <property type="match status" value="1"/>
</dbReference>
<name>A0A565AVP1_9BRAS</name>
<dbReference type="Gene3D" id="3.90.70.10">
    <property type="entry name" value="Cysteine proteinases"/>
    <property type="match status" value="1"/>
</dbReference>
<comment type="caution">
    <text evidence="2">The sequence shown here is derived from an EMBL/GenBank/DDBJ whole genome shotgun (WGS) entry which is preliminary data.</text>
</comment>
<protein>
    <recommendedName>
        <fullName evidence="1">Peptidase C1A papain C-terminal domain-containing protein</fullName>
    </recommendedName>
</protein>
<gene>
    <name evidence="2" type="ORF">ANE_LOCUS3913</name>
</gene>
<evidence type="ECO:0000313" key="2">
    <source>
        <dbReference type="EMBL" id="VVA93468.1"/>
    </source>
</evidence>
<keyword evidence="3" id="KW-1185">Reference proteome</keyword>
<feature type="domain" description="Peptidase C1A papain C-terminal" evidence="1">
    <location>
        <begin position="13"/>
        <end position="60"/>
    </location>
</feature>
<dbReference type="GO" id="GO:0008234">
    <property type="term" value="F:cysteine-type peptidase activity"/>
    <property type="evidence" value="ECO:0007669"/>
    <property type="project" value="InterPro"/>
</dbReference>
<dbReference type="EMBL" id="CABITT030000002">
    <property type="protein sequence ID" value="VVA93468.1"/>
    <property type="molecule type" value="Genomic_DNA"/>
</dbReference>
<sequence>MDLQIRLLERLPRHCVLLTGVGVEMRDGKAIEFWEVQENLRENWGDGGYIRFARHNCLIREVYELGALKAHFN</sequence>
<proteinExistence type="predicted"/>
<dbReference type="OrthoDB" id="1106339at2759"/>
<accession>A0A565AVP1</accession>
<evidence type="ECO:0000313" key="3">
    <source>
        <dbReference type="Proteomes" id="UP000489600"/>
    </source>
</evidence>
<dbReference type="SUPFAM" id="SSF54001">
    <property type="entry name" value="Cysteine proteinases"/>
    <property type="match status" value="1"/>
</dbReference>
<dbReference type="InterPro" id="IPR038765">
    <property type="entry name" value="Papain-like_cys_pep_sf"/>
</dbReference>
<organism evidence="2 3">
    <name type="scientific">Arabis nemorensis</name>
    <dbReference type="NCBI Taxonomy" id="586526"/>
    <lineage>
        <taxon>Eukaryota</taxon>
        <taxon>Viridiplantae</taxon>
        <taxon>Streptophyta</taxon>
        <taxon>Embryophyta</taxon>
        <taxon>Tracheophyta</taxon>
        <taxon>Spermatophyta</taxon>
        <taxon>Magnoliopsida</taxon>
        <taxon>eudicotyledons</taxon>
        <taxon>Gunneridae</taxon>
        <taxon>Pentapetalae</taxon>
        <taxon>rosids</taxon>
        <taxon>malvids</taxon>
        <taxon>Brassicales</taxon>
        <taxon>Brassicaceae</taxon>
        <taxon>Arabideae</taxon>
        <taxon>Arabis</taxon>
    </lineage>
</organism>
<dbReference type="InterPro" id="IPR000668">
    <property type="entry name" value="Peptidase_C1A_C"/>
</dbReference>
<evidence type="ECO:0000259" key="1">
    <source>
        <dbReference type="Pfam" id="PF00112"/>
    </source>
</evidence>
<dbReference type="AlphaFoldDB" id="A0A565AVP1"/>
<dbReference type="GO" id="GO:0006508">
    <property type="term" value="P:proteolysis"/>
    <property type="evidence" value="ECO:0007669"/>
    <property type="project" value="InterPro"/>
</dbReference>
<reference evidence="2" key="1">
    <citation type="submission" date="2019-07" db="EMBL/GenBank/DDBJ databases">
        <authorList>
            <person name="Dittberner H."/>
        </authorList>
    </citation>
    <scope>NUCLEOTIDE SEQUENCE [LARGE SCALE GENOMIC DNA]</scope>
</reference>